<evidence type="ECO:0000256" key="3">
    <source>
        <dbReference type="ARBA" id="ARBA00012506"/>
    </source>
</evidence>
<gene>
    <name evidence="10" type="ORF">MED297_10556</name>
</gene>
<name>A4BAI9_9GAMM</name>
<evidence type="ECO:0000256" key="5">
    <source>
        <dbReference type="ARBA" id="ARBA00031248"/>
    </source>
</evidence>
<dbReference type="InterPro" id="IPR004617">
    <property type="entry name" value="ApaH"/>
</dbReference>
<dbReference type="PIRSF" id="PIRSF000903">
    <property type="entry name" value="B5n-ttraPtase_sm"/>
    <property type="match status" value="1"/>
</dbReference>
<protein>
    <recommendedName>
        <fullName evidence="3">bis(5'-nucleosyl)-tetraphosphatase (symmetrical)</fullName>
        <ecNumber evidence="3">3.6.1.41</ecNumber>
    </recommendedName>
    <alternativeName>
        <fullName evidence="6">Ap4A hydrolase</fullName>
    </alternativeName>
    <alternativeName>
        <fullName evidence="5">Diadenosine 5',5'''-P1,P4-tetraphosphate pyrophosphohydrolase</fullName>
    </alternativeName>
    <alternativeName>
        <fullName evidence="7">Diadenosine tetraphosphatase</fullName>
    </alternativeName>
</protein>
<evidence type="ECO:0000256" key="4">
    <source>
        <dbReference type="ARBA" id="ARBA00022801"/>
    </source>
</evidence>
<dbReference type="SUPFAM" id="SSF56300">
    <property type="entry name" value="Metallo-dependent phosphatases"/>
    <property type="match status" value="1"/>
</dbReference>
<dbReference type="PANTHER" id="PTHR40942:SF4">
    <property type="entry name" value="CYTOCHROME C5"/>
    <property type="match status" value="1"/>
</dbReference>
<evidence type="ECO:0000256" key="7">
    <source>
        <dbReference type="ARBA" id="ARBA00033210"/>
    </source>
</evidence>
<dbReference type="Proteomes" id="UP000005953">
    <property type="component" value="Unassembled WGS sequence"/>
</dbReference>
<feature type="domain" description="Calcineurin-like phosphoesterase" evidence="9">
    <location>
        <begin position="1"/>
        <end position="178"/>
    </location>
</feature>
<keyword evidence="11" id="KW-1185">Reference proteome</keyword>
<dbReference type="InterPro" id="IPR004843">
    <property type="entry name" value="Calcineurin-like_PHP"/>
</dbReference>
<dbReference type="NCBIfam" id="NF001204">
    <property type="entry name" value="PRK00166.1"/>
    <property type="match status" value="1"/>
</dbReference>
<dbReference type="NCBIfam" id="TIGR00668">
    <property type="entry name" value="apaH"/>
    <property type="match status" value="1"/>
</dbReference>
<dbReference type="RefSeq" id="WP_008041563.1">
    <property type="nucleotide sequence ID" value="NZ_CH724149.1"/>
</dbReference>
<dbReference type="EC" id="3.6.1.41" evidence="3"/>
<comment type="caution">
    <text evidence="10">The sequence shown here is derived from an EMBL/GenBank/DDBJ whole genome shotgun (WGS) entry which is preliminary data.</text>
</comment>
<comment type="catalytic activity">
    <reaction evidence="8">
        <text>P(1),P(4)-bis(5'-adenosyl) tetraphosphate + H2O = 2 ADP + 2 H(+)</text>
        <dbReference type="Rhea" id="RHEA:24252"/>
        <dbReference type="ChEBI" id="CHEBI:15377"/>
        <dbReference type="ChEBI" id="CHEBI:15378"/>
        <dbReference type="ChEBI" id="CHEBI:58141"/>
        <dbReference type="ChEBI" id="CHEBI:456216"/>
        <dbReference type="EC" id="3.6.1.41"/>
    </reaction>
</comment>
<comment type="function">
    <text evidence="1">Hydrolyzes diadenosine 5',5'''-P1,P4-tetraphosphate to yield ADP.</text>
</comment>
<organism evidence="10 11">
    <name type="scientific">Reinekea blandensis MED297</name>
    <dbReference type="NCBI Taxonomy" id="314283"/>
    <lineage>
        <taxon>Bacteria</taxon>
        <taxon>Pseudomonadati</taxon>
        <taxon>Pseudomonadota</taxon>
        <taxon>Gammaproteobacteria</taxon>
        <taxon>Oceanospirillales</taxon>
        <taxon>Saccharospirillaceae</taxon>
        <taxon>Reinekea</taxon>
    </lineage>
</organism>
<dbReference type="STRING" id="314283.MED297_10556"/>
<dbReference type="InterPro" id="IPR029052">
    <property type="entry name" value="Metallo-depent_PP-like"/>
</dbReference>
<evidence type="ECO:0000313" key="11">
    <source>
        <dbReference type="Proteomes" id="UP000005953"/>
    </source>
</evidence>
<evidence type="ECO:0000256" key="6">
    <source>
        <dbReference type="ARBA" id="ARBA00032248"/>
    </source>
</evidence>
<reference evidence="10 11" key="1">
    <citation type="submission" date="2006-02" db="EMBL/GenBank/DDBJ databases">
        <authorList>
            <person name="Pinhassi J."/>
            <person name="Pedros-Alio C."/>
            <person name="Ferriera S."/>
            <person name="Johnson J."/>
            <person name="Kravitz S."/>
            <person name="Halpern A."/>
            <person name="Remington K."/>
            <person name="Beeson K."/>
            <person name="Tran B."/>
            <person name="Rogers Y.-H."/>
            <person name="Friedman R."/>
            <person name="Venter J.C."/>
        </authorList>
    </citation>
    <scope>NUCLEOTIDE SEQUENCE [LARGE SCALE GENOMIC DNA]</scope>
    <source>
        <strain evidence="10 11">MED297</strain>
    </source>
</reference>
<sequence length="286" mass="33109">MTLYAVGDLQGCLEPLQILLKKVRFDPDQDHLWLAGDLINRGPDSIGCLRFVRDLGDAATTVLGNHDLHALAIHDLGLKTKDADIRQLLSYPDADDLFDWLARQPLLVRDKERHLIMTHAGLPPVWSDKQARKLADEVHAALADKATRRAFFKAMYGNEPKTWHDDLTGHDRLRYIVNAFTRMRFCEQDGTLDFKFKSSVTNHPPGMRPWFDWPVKRKHRIIFGHWAALMGKTDWEEVIGLDTGYVWGNHLTLMDMDRNLRYTCDTDGKVRKIPHREFTHARRRPI</sequence>
<proteinExistence type="inferred from homology"/>
<keyword evidence="4" id="KW-0378">Hydrolase</keyword>
<evidence type="ECO:0000256" key="1">
    <source>
        <dbReference type="ARBA" id="ARBA00003413"/>
    </source>
</evidence>
<dbReference type="EMBL" id="AAOE01000002">
    <property type="protein sequence ID" value="EAR10945.1"/>
    <property type="molecule type" value="Genomic_DNA"/>
</dbReference>
<evidence type="ECO:0000313" key="10">
    <source>
        <dbReference type="EMBL" id="EAR10945.1"/>
    </source>
</evidence>
<evidence type="ECO:0000256" key="2">
    <source>
        <dbReference type="ARBA" id="ARBA00005419"/>
    </source>
</evidence>
<dbReference type="AlphaFoldDB" id="A4BAI9"/>
<dbReference type="CDD" id="cd07422">
    <property type="entry name" value="MPP_ApaH"/>
    <property type="match status" value="1"/>
</dbReference>
<dbReference type="PANTHER" id="PTHR40942">
    <property type="match status" value="1"/>
</dbReference>
<dbReference type="GO" id="GO:0008803">
    <property type="term" value="F:bis(5'-nucleosyl)-tetraphosphatase (symmetrical) activity"/>
    <property type="evidence" value="ECO:0007669"/>
    <property type="project" value="UniProtKB-EC"/>
</dbReference>
<comment type="similarity">
    <text evidence="2">Belongs to the Ap4A hydrolase family.</text>
</comment>
<dbReference type="Gene3D" id="3.60.21.10">
    <property type="match status" value="1"/>
</dbReference>
<evidence type="ECO:0000259" key="9">
    <source>
        <dbReference type="Pfam" id="PF00149"/>
    </source>
</evidence>
<dbReference type="Pfam" id="PF00149">
    <property type="entry name" value="Metallophos"/>
    <property type="match status" value="1"/>
</dbReference>
<dbReference type="HOGENOM" id="CLU_056184_2_0_6"/>
<accession>A4BAI9</accession>
<evidence type="ECO:0000256" key="8">
    <source>
        <dbReference type="ARBA" id="ARBA00049417"/>
    </source>
</evidence>
<dbReference type="OrthoDB" id="9807890at2"/>